<feature type="chain" id="PRO_5038530630" evidence="2">
    <location>
        <begin position="23"/>
        <end position="306"/>
    </location>
</feature>
<dbReference type="InterPro" id="IPR029058">
    <property type="entry name" value="AB_hydrolase_fold"/>
</dbReference>
<evidence type="ECO:0000313" key="3">
    <source>
        <dbReference type="EMBL" id="KGF15998.1"/>
    </source>
</evidence>
<evidence type="ECO:0000256" key="2">
    <source>
        <dbReference type="SAM" id="SignalP"/>
    </source>
</evidence>
<gene>
    <name evidence="3" type="ORF">HMPREF1650_09610</name>
</gene>
<dbReference type="eggNOG" id="COG1075">
    <property type="taxonomic scope" value="Bacteria"/>
</dbReference>
<dbReference type="RefSeq" id="WP_035122877.1">
    <property type="nucleotide sequence ID" value="NZ_JRNE01000063.1"/>
</dbReference>
<proteinExistence type="predicted"/>
<evidence type="ECO:0000313" key="4">
    <source>
        <dbReference type="Proteomes" id="UP000029548"/>
    </source>
</evidence>
<dbReference type="EMBL" id="JRNE01000063">
    <property type="protein sequence ID" value="KGF15998.1"/>
    <property type="molecule type" value="Genomic_DNA"/>
</dbReference>
<dbReference type="Proteomes" id="UP000029548">
    <property type="component" value="Unassembled WGS sequence"/>
</dbReference>
<sequence length="306" mass="32881">MSSKLLRRCSVACALSMSLAFAAAPVAEAGVVRGPGPAASIDESEKLPVIYVSGSNEPKQMADAFAASMRRFDVDVHPFMVWEPSDPATSPYVTVKGNSARIPAFIEKLKAETGHDKFDVVTYSQGGLVTRYWLKDFDGARHVRKVVSLSGLIKGSPFQADAVRNGQCPPPGLELLVPPELAKNPSDACLEMSSEGDEVRRLNTPSEALPGIRYYNITTTLEYDASPYRINLMDGPGDYYNIVTQDLCPNDPVVHLTMTMTPSVQSLVASALKGGPLEMKCMTPDSPPGAPSLKDVPPVENGPKVI</sequence>
<accession>A0A095Y154</accession>
<evidence type="ECO:0000256" key="1">
    <source>
        <dbReference type="SAM" id="MobiDB-lite"/>
    </source>
</evidence>
<protein>
    <submittedName>
        <fullName evidence="3">Lipase</fullName>
    </submittedName>
</protein>
<feature type="signal peptide" evidence="2">
    <location>
        <begin position="1"/>
        <end position="22"/>
    </location>
</feature>
<name>A0A095Y154_9CORY</name>
<organism evidence="3 4">
    <name type="scientific">Corynebacterium freneyi DNF00450</name>
    <dbReference type="NCBI Taxonomy" id="1287475"/>
    <lineage>
        <taxon>Bacteria</taxon>
        <taxon>Bacillati</taxon>
        <taxon>Actinomycetota</taxon>
        <taxon>Actinomycetes</taxon>
        <taxon>Mycobacteriales</taxon>
        <taxon>Corynebacteriaceae</taxon>
        <taxon>Corynebacterium</taxon>
    </lineage>
</organism>
<keyword evidence="2" id="KW-0732">Signal</keyword>
<dbReference type="AlphaFoldDB" id="A0A095Y154"/>
<dbReference type="Gene3D" id="3.40.50.1820">
    <property type="entry name" value="alpha/beta hydrolase"/>
    <property type="match status" value="1"/>
</dbReference>
<comment type="caution">
    <text evidence="3">The sequence shown here is derived from an EMBL/GenBank/DDBJ whole genome shotgun (WGS) entry which is preliminary data.</text>
</comment>
<feature type="region of interest" description="Disordered" evidence="1">
    <location>
        <begin position="282"/>
        <end position="306"/>
    </location>
</feature>
<dbReference type="Pfam" id="PF02089">
    <property type="entry name" value="Palm_thioest"/>
    <property type="match status" value="1"/>
</dbReference>
<dbReference type="SUPFAM" id="SSF53474">
    <property type="entry name" value="alpha/beta-Hydrolases"/>
    <property type="match status" value="1"/>
</dbReference>
<reference evidence="3 4" key="1">
    <citation type="submission" date="2014-07" db="EMBL/GenBank/DDBJ databases">
        <authorList>
            <person name="McCorrison J."/>
            <person name="Sanka R."/>
            <person name="Torralba M."/>
            <person name="Gillis M."/>
            <person name="Haft D.H."/>
            <person name="Methe B."/>
            <person name="Sutton G."/>
            <person name="Nelson K.E."/>
        </authorList>
    </citation>
    <scope>NUCLEOTIDE SEQUENCE [LARGE SCALE GENOMIC DNA]</scope>
    <source>
        <strain evidence="3 4">DNF00450</strain>
    </source>
</reference>